<proteinExistence type="predicted"/>
<keyword evidence="3" id="KW-1185">Reference proteome</keyword>
<accession>A0A0E0ITK5</accession>
<evidence type="ECO:0000313" key="3">
    <source>
        <dbReference type="Proteomes" id="UP000006591"/>
    </source>
</evidence>
<organism evidence="2">
    <name type="scientific">Oryza nivara</name>
    <name type="common">Indian wild rice</name>
    <name type="synonym">Oryza sativa f. spontanea</name>
    <dbReference type="NCBI Taxonomy" id="4536"/>
    <lineage>
        <taxon>Eukaryota</taxon>
        <taxon>Viridiplantae</taxon>
        <taxon>Streptophyta</taxon>
        <taxon>Embryophyta</taxon>
        <taxon>Tracheophyta</taxon>
        <taxon>Spermatophyta</taxon>
        <taxon>Magnoliopsida</taxon>
        <taxon>Liliopsida</taxon>
        <taxon>Poales</taxon>
        <taxon>Poaceae</taxon>
        <taxon>BOP clade</taxon>
        <taxon>Oryzoideae</taxon>
        <taxon>Oryzeae</taxon>
        <taxon>Oryzinae</taxon>
        <taxon>Oryza</taxon>
    </lineage>
</organism>
<reference evidence="2" key="2">
    <citation type="submission" date="2018-04" db="EMBL/GenBank/DDBJ databases">
        <title>OnivRS2 (Oryza nivara Reference Sequence Version 2).</title>
        <authorList>
            <person name="Zhang J."/>
            <person name="Kudrna D."/>
            <person name="Lee S."/>
            <person name="Talag J."/>
            <person name="Rajasekar S."/>
            <person name="Welchert J."/>
            <person name="Hsing Y.-I."/>
            <person name="Wing R.A."/>
        </authorList>
    </citation>
    <scope>NUCLEOTIDE SEQUENCE [LARGE SCALE GENOMIC DNA]</scope>
</reference>
<dbReference type="HOGENOM" id="CLU_2531309_0_0_1"/>
<reference evidence="2" key="1">
    <citation type="submission" date="2015-04" db="UniProtKB">
        <authorList>
            <consortium name="EnsemblPlants"/>
        </authorList>
    </citation>
    <scope>IDENTIFICATION</scope>
    <source>
        <strain evidence="2">SL10</strain>
    </source>
</reference>
<feature type="region of interest" description="Disordered" evidence="1">
    <location>
        <begin position="1"/>
        <end position="46"/>
    </location>
</feature>
<protein>
    <submittedName>
        <fullName evidence="2">Uncharacterized protein</fullName>
    </submittedName>
</protein>
<dbReference type="EnsemblPlants" id="ONIVA10G13390.4">
    <property type="protein sequence ID" value="ONIVA10G13390.4"/>
    <property type="gene ID" value="ONIVA10G13390"/>
</dbReference>
<dbReference type="AlphaFoldDB" id="A0A0E0ITK5"/>
<evidence type="ECO:0000313" key="2">
    <source>
        <dbReference type="EnsemblPlants" id="ONIVA10G13390.7"/>
    </source>
</evidence>
<name>A0A0E0ITK5_ORYNI</name>
<dbReference type="Gramene" id="ONIVA10G13390.4">
    <property type="protein sequence ID" value="ONIVA10G13390.4"/>
    <property type="gene ID" value="ONIVA10G13390"/>
</dbReference>
<evidence type="ECO:0000256" key="1">
    <source>
        <dbReference type="SAM" id="MobiDB-lite"/>
    </source>
</evidence>
<sequence length="84" mass="8883">MTCQMEVNDSPALHQGTPADAVAASPLTTTAEAEDHRSTSRTNEASNTRLADLLCSCCRPSPLPTSPIYSADAVSSIRNLTYEA</sequence>
<dbReference type="Proteomes" id="UP000006591">
    <property type="component" value="Chromosome 10"/>
</dbReference>
<dbReference type="Gramene" id="ONIVA10G13390.7">
    <property type="protein sequence ID" value="ONIVA10G13390.7"/>
    <property type="gene ID" value="ONIVA10G13390"/>
</dbReference>
<dbReference type="EnsemblPlants" id="ONIVA10G13390.7">
    <property type="protein sequence ID" value="ONIVA10G13390.7"/>
    <property type="gene ID" value="ONIVA10G13390"/>
</dbReference>